<feature type="transmembrane region" description="Helical" evidence="5">
    <location>
        <begin position="21"/>
        <end position="48"/>
    </location>
</feature>
<keyword evidence="4 5" id="KW-0472">Membrane</keyword>
<evidence type="ECO:0000256" key="2">
    <source>
        <dbReference type="ARBA" id="ARBA00022692"/>
    </source>
</evidence>
<evidence type="ECO:0000313" key="7">
    <source>
        <dbReference type="EMBL" id="GMR41099.1"/>
    </source>
</evidence>
<dbReference type="EC" id="2.3.1.225" evidence="5"/>
<dbReference type="Pfam" id="PF01529">
    <property type="entry name" value="DHHC"/>
    <property type="match status" value="1"/>
</dbReference>
<comment type="caution">
    <text evidence="7">The sequence shown here is derived from an EMBL/GenBank/DDBJ whole genome shotgun (WGS) entry which is preliminary data.</text>
</comment>
<evidence type="ECO:0000259" key="6">
    <source>
        <dbReference type="Pfam" id="PF01529"/>
    </source>
</evidence>
<accession>A0AAN4ZKN0</accession>
<keyword evidence="5" id="KW-0012">Acyltransferase</keyword>
<dbReference type="EMBL" id="BTRK01000003">
    <property type="protein sequence ID" value="GMR41099.1"/>
    <property type="molecule type" value="Genomic_DNA"/>
</dbReference>
<comment type="subcellular location">
    <subcellularLocation>
        <location evidence="1">Membrane</location>
        <topology evidence="1">Multi-pass membrane protein</topology>
    </subcellularLocation>
</comment>
<feature type="non-terminal residue" evidence="7">
    <location>
        <position position="268"/>
    </location>
</feature>
<keyword evidence="2 5" id="KW-0812">Transmembrane</keyword>
<reference evidence="8" key="1">
    <citation type="submission" date="2022-10" db="EMBL/GenBank/DDBJ databases">
        <title>Genome assembly of Pristionchus species.</title>
        <authorList>
            <person name="Yoshida K."/>
            <person name="Sommer R.J."/>
        </authorList>
    </citation>
    <scope>NUCLEOTIDE SEQUENCE [LARGE SCALE GENOMIC DNA]</scope>
    <source>
        <strain evidence="8">RS5460</strain>
    </source>
</reference>
<feature type="transmembrane region" description="Helical" evidence="5">
    <location>
        <begin position="60"/>
        <end position="80"/>
    </location>
</feature>
<keyword evidence="3 5" id="KW-1133">Transmembrane helix</keyword>
<dbReference type="Proteomes" id="UP001328107">
    <property type="component" value="Unassembled WGS sequence"/>
</dbReference>
<protein>
    <recommendedName>
        <fullName evidence="5">Palmitoyltransferase</fullName>
        <ecNumber evidence="5">2.3.1.225</ecNumber>
    </recommendedName>
</protein>
<keyword evidence="8" id="KW-1185">Reference proteome</keyword>
<keyword evidence="5" id="KW-0808">Transferase</keyword>
<evidence type="ECO:0000256" key="5">
    <source>
        <dbReference type="RuleBase" id="RU079119"/>
    </source>
</evidence>
<proteinExistence type="inferred from homology"/>
<comment type="catalytic activity">
    <reaction evidence="5">
        <text>L-cysteinyl-[protein] + hexadecanoyl-CoA = S-hexadecanoyl-L-cysteinyl-[protein] + CoA</text>
        <dbReference type="Rhea" id="RHEA:36683"/>
        <dbReference type="Rhea" id="RHEA-COMP:10131"/>
        <dbReference type="Rhea" id="RHEA-COMP:11032"/>
        <dbReference type="ChEBI" id="CHEBI:29950"/>
        <dbReference type="ChEBI" id="CHEBI:57287"/>
        <dbReference type="ChEBI" id="CHEBI:57379"/>
        <dbReference type="ChEBI" id="CHEBI:74151"/>
        <dbReference type="EC" id="2.3.1.225"/>
    </reaction>
</comment>
<comment type="domain">
    <text evidence="5">The DHHC domain is required for palmitoyltransferase activity.</text>
</comment>
<feature type="domain" description="Palmitoyltransferase DHHC" evidence="6">
    <location>
        <begin position="94"/>
        <end position="161"/>
    </location>
</feature>
<dbReference type="PROSITE" id="PS50216">
    <property type="entry name" value="DHHC"/>
    <property type="match status" value="1"/>
</dbReference>
<evidence type="ECO:0000313" key="8">
    <source>
        <dbReference type="Proteomes" id="UP001328107"/>
    </source>
</evidence>
<dbReference type="GO" id="GO:0019706">
    <property type="term" value="F:protein-cysteine S-palmitoyltransferase activity"/>
    <property type="evidence" value="ECO:0007669"/>
    <property type="project" value="UniProtKB-EC"/>
</dbReference>
<dbReference type="InterPro" id="IPR001594">
    <property type="entry name" value="Palmitoyltrfase_DHHC"/>
</dbReference>
<feature type="transmembrane region" description="Helical" evidence="5">
    <location>
        <begin position="128"/>
        <end position="151"/>
    </location>
</feature>
<dbReference type="AlphaFoldDB" id="A0AAN4ZKN0"/>
<gene>
    <name evidence="7" type="ORF">PMAYCL1PPCAC_11294</name>
</gene>
<sequence length="268" mass="30800">MMLVRSPEGVLRGLLLFRRCLTRITPLIVVLLLSSEIYCALCVAIPYYLKGTKHRWLYYLLYPLLGFLLVHVLFHYYRLFSTRSSYRQLRSDVNRDDYCPSCDHCVSGLYDHAPFLGVCIGLQNGRHFLALLVYSIICSIVAAAVTVPLAFQLLWEPSLLYRICSESHLGVLSVVFCHSWDSSQSFMLAYLMTAAAAVSIAVSLVPVLLLYMRFIVNGWSFRKPDSRSWVSLLDRNFFQRFLRLSDRLQYSTLLATILIPNRFSPCDE</sequence>
<feature type="transmembrane region" description="Helical" evidence="5">
    <location>
        <begin position="188"/>
        <end position="212"/>
    </location>
</feature>
<comment type="similarity">
    <text evidence="5">Belongs to the DHHC palmitoyltransferase family.</text>
</comment>
<organism evidence="7 8">
    <name type="scientific">Pristionchus mayeri</name>
    <dbReference type="NCBI Taxonomy" id="1317129"/>
    <lineage>
        <taxon>Eukaryota</taxon>
        <taxon>Metazoa</taxon>
        <taxon>Ecdysozoa</taxon>
        <taxon>Nematoda</taxon>
        <taxon>Chromadorea</taxon>
        <taxon>Rhabditida</taxon>
        <taxon>Rhabditina</taxon>
        <taxon>Diplogasteromorpha</taxon>
        <taxon>Diplogasteroidea</taxon>
        <taxon>Neodiplogasteridae</taxon>
        <taxon>Pristionchus</taxon>
    </lineage>
</organism>
<name>A0AAN4ZKN0_9BILA</name>
<evidence type="ECO:0000256" key="3">
    <source>
        <dbReference type="ARBA" id="ARBA00022989"/>
    </source>
</evidence>
<evidence type="ECO:0000256" key="4">
    <source>
        <dbReference type="ARBA" id="ARBA00023136"/>
    </source>
</evidence>
<dbReference type="GO" id="GO:0016020">
    <property type="term" value="C:membrane"/>
    <property type="evidence" value="ECO:0007669"/>
    <property type="project" value="UniProtKB-SubCell"/>
</dbReference>
<evidence type="ECO:0000256" key="1">
    <source>
        <dbReference type="ARBA" id="ARBA00004141"/>
    </source>
</evidence>